<sequence>MLEDKTDDGHYYEDGRKYNPTVRYVLPSDKGGPFRSIRPLLAAVCKEWEDKDVYDRFLEALTKELVEYKSYVKFYSAYAQKS</sequence>
<organism evidence="1 2">
    <name type="scientific">Helicostylum pulchrum</name>
    <dbReference type="NCBI Taxonomy" id="562976"/>
    <lineage>
        <taxon>Eukaryota</taxon>
        <taxon>Fungi</taxon>
        <taxon>Fungi incertae sedis</taxon>
        <taxon>Mucoromycota</taxon>
        <taxon>Mucoromycotina</taxon>
        <taxon>Mucoromycetes</taxon>
        <taxon>Mucorales</taxon>
        <taxon>Mucorineae</taxon>
        <taxon>Mucoraceae</taxon>
        <taxon>Helicostylum</taxon>
    </lineage>
</organism>
<proteinExistence type="predicted"/>
<reference evidence="1 2" key="1">
    <citation type="submission" date="2024-04" db="EMBL/GenBank/DDBJ databases">
        <title>genome sequences of Mucor flavus KT1a and Helicostylum pulchrum KT1b strains isolation_sourced from the surface of a dry-aged beef.</title>
        <authorList>
            <person name="Toyotome T."/>
            <person name="Hosono M."/>
            <person name="Torimaru M."/>
            <person name="Fukuda K."/>
            <person name="Mikami N."/>
        </authorList>
    </citation>
    <scope>NUCLEOTIDE SEQUENCE [LARGE SCALE GENOMIC DNA]</scope>
    <source>
        <strain evidence="1 2">KT1b</strain>
    </source>
</reference>
<gene>
    <name evidence="1" type="ORF">HPULCUR_011820</name>
</gene>
<evidence type="ECO:0000313" key="2">
    <source>
        <dbReference type="Proteomes" id="UP001476247"/>
    </source>
</evidence>
<accession>A0ABP9YH54</accession>
<keyword evidence="2" id="KW-1185">Reference proteome</keyword>
<dbReference type="Proteomes" id="UP001476247">
    <property type="component" value="Unassembled WGS sequence"/>
</dbReference>
<comment type="caution">
    <text evidence="1">The sequence shown here is derived from an EMBL/GenBank/DDBJ whole genome shotgun (WGS) entry which is preliminary data.</text>
</comment>
<dbReference type="EMBL" id="BAABUJ010000061">
    <property type="protein sequence ID" value="GAA5806289.1"/>
    <property type="molecule type" value="Genomic_DNA"/>
</dbReference>
<protein>
    <submittedName>
        <fullName evidence="1">Uncharacterized protein</fullName>
    </submittedName>
</protein>
<name>A0ABP9YH54_9FUNG</name>
<evidence type="ECO:0000313" key="1">
    <source>
        <dbReference type="EMBL" id="GAA5806289.1"/>
    </source>
</evidence>